<organism evidence="1 2">
    <name type="scientific">Pedobacter africanus</name>
    <dbReference type="NCBI Taxonomy" id="151894"/>
    <lineage>
        <taxon>Bacteria</taxon>
        <taxon>Pseudomonadati</taxon>
        <taxon>Bacteroidota</taxon>
        <taxon>Sphingobacteriia</taxon>
        <taxon>Sphingobacteriales</taxon>
        <taxon>Sphingobacteriaceae</taxon>
        <taxon>Pedobacter</taxon>
    </lineage>
</organism>
<keyword evidence="2" id="KW-1185">Reference proteome</keyword>
<name>A0ACC6KZG6_9SPHI</name>
<proteinExistence type="predicted"/>
<evidence type="ECO:0000313" key="2">
    <source>
        <dbReference type="Proteomes" id="UP001246858"/>
    </source>
</evidence>
<protein>
    <submittedName>
        <fullName evidence="1">Uncharacterized protein</fullName>
    </submittedName>
</protein>
<accession>A0ACC6KZG6</accession>
<comment type="caution">
    <text evidence="1">The sequence shown here is derived from an EMBL/GenBank/DDBJ whole genome shotgun (WGS) entry which is preliminary data.</text>
</comment>
<sequence>MKPQFKYILTFTSLSLCLWSCSVFKKRSKYPNSKTAAVVAKDTIKTPMPLAKVPKPFATLITSKALADSGLLNIYKQEDKYYLEISDSLLNRDIIIISRISKSAAENRAQMMGYSGDQINNKVIRFDKGLNDKLFIRQISFAERAGDSTAMMYRSLLNSNIQPIVQSFEIKALSKNKNGSIIDITEYLNGDNDLLFFDAKIKTAMQLGGLTPDRSYILGVRSYPTNMEIKTMKTYSKSSGGFASYELNTSVMLLPGIPMRPRLTDQRVGYFTVGYNDFNSNPQGVDNVEMITRWRLEPKPADRERYLKGELVEPVKQIVFYIDPATPKQWVPYLMQGVNDWNVAFEAAGFKNAIVAKEAPTKEQDSTWSIEDARYNVIVYKPSTIGNASGPHVNDPRTGEILESHVNWYHNIMKLLRDWYFVQASAIDPRARKMKFDEKLMGQLIRFVSSHEIGHTLGLRHNFGSSAMVPVKNLRNKAWLDGNGHTPSIMDYARFNYVAQPEDGITEKGIFPRIGDYDKWAIEWAYRWYPADRFPSTDAEKAYLNNWIIAKNSGNKRLWFGSETNTADPRNQSEDLGDNAMQAGAYGIKNLKRIVPNILKWTAEPNADYSNAAMMYGEVLKQYDRYLGHVVRYIGGVMNNPLTVETKGDVFVPVAKARQKGAVQFLQNQLFDTPLWLLNKELFNKTGAAGLTGVISNSQGKVLSKLLDQGNLFMMQQYVGISGKAAYSPAELLQDLRKGIFSELTSGKAISVYRRNLQKAYLDRLMQVLKPKDSTPFPATKPDLNDVSTVVKMEIRTLHGMVKAAVGRTVDRMSRAHLMDLEERIQDFYKDKK</sequence>
<dbReference type="EMBL" id="JAVDTF010000003">
    <property type="protein sequence ID" value="MDR6784580.1"/>
    <property type="molecule type" value="Genomic_DNA"/>
</dbReference>
<reference evidence="1" key="1">
    <citation type="submission" date="2023-07" db="EMBL/GenBank/DDBJ databases">
        <title>Sorghum-associated microbial communities from plants grown in Nebraska, USA.</title>
        <authorList>
            <person name="Schachtman D."/>
        </authorList>
    </citation>
    <scope>NUCLEOTIDE SEQUENCE</scope>
    <source>
        <strain evidence="1">2697</strain>
    </source>
</reference>
<dbReference type="Proteomes" id="UP001246858">
    <property type="component" value="Unassembled WGS sequence"/>
</dbReference>
<evidence type="ECO:0000313" key="1">
    <source>
        <dbReference type="EMBL" id="MDR6784580.1"/>
    </source>
</evidence>
<gene>
    <name evidence="1" type="ORF">J2X78_003154</name>
</gene>